<feature type="domain" description="GGDEF" evidence="3">
    <location>
        <begin position="343"/>
        <end position="464"/>
    </location>
</feature>
<dbReference type="EMBL" id="CP065938">
    <property type="protein sequence ID" value="UWX05231.1"/>
    <property type="molecule type" value="Genomic_DNA"/>
</dbReference>
<evidence type="ECO:0000256" key="2">
    <source>
        <dbReference type="ARBA" id="ARBA00034247"/>
    </source>
</evidence>
<name>A0ABY5XZK1_9BACT</name>
<dbReference type="InterPro" id="IPR003018">
    <property type="entry name" value="GAF"/>
</dbReference>
<organism evidence="4 5">
    <name type="scientific">Taurinivorans muris</name>
    <dbReference type="NCBI Taxonomy" id="2787751"/>
    <lineage>
        <taxon>Bacteria</taxon>
        <taxon>Pseudomonadati</taxon>
        <taxon>Thermodesulfobacteriota</taxon>
        <taxon>Desulfovibrionia</taxon>
        <taxon>Desulfovibrionales</taxon>
        <taxon>Desulfovibrionaceae</taxon>
        <taxon>Taurinivorans</taxon>
    </lineage>
</organism>
<protein>
    <recommendedName>
        <fullName evidence="1">diguanylate cyclase</fullName>
        <ecNumber evidence="1">2.7.7.65</ecNumber>
    </recommendedName>
</protein>
<evidence type="ECO:0000313" key="5">
    <source>
        <dbReference type="Proteomes" id="UP001058120"/>
    </source>
</evidence>
<dbReference type="Gene3D" id="3.30.450.40">
    <property type="match status" value="1"/>
</dbReference>
<dbReference type="Pfam" id="PF01590">
    <property type="entry name" value="GAF"/>
    <property type="match status" value="1"/>
</dbReference>
<dbReference type="InterPro" id="IPR000160">
    <property type="entry name" value="GGDEF_dom"/>
</dbReference>
<reference evidence="4" key="1">
    <citation type="submission" date="2020-12" db="EMBL/GenBank/DDBJ databases">
        <title>Taurinivorans muris gen. nov., sp. nov., fundamental and realized metabolic niche of a ubiquitous sulfidogenic bacterium in the murine intestine.</title>
        <authorList>
            <person name="Ye H."/>
            <person name="Hanson B.T."/>
            <person name="Loy A."/>
        </authorList>
    </citation>
    <scope>NUCLEOTIDE SEQUENCE</scope>
    <source>
        <strain evidence="4">LT0009</strain>
    </source>
</reference>
<dbReference type="PROSITE" id="PS50887">
    <property type="entry name" value="GGDEF"/>
    <property type="match status" value="1"/>
</dbReference>
<dbReference type="CDD" id="cd01949">
    <property type="entry name" value="GGDEF"/>
    <property type="match status" value="1"/>
</dbReference>
<dbReference type="PANTHER" id="PTHR45138:SF9">
    <property type="entry name" value="DIGUANYLATE CYCLASE DGCM-RELATED"/>
    <property type="match status" value="1"/>
</dbReference>
<evidence type="ECO:0000313" key="4">
    <source>
        <dbReference type="EMBL" id="UWX05231.1"/>
    </source>
</evidence>
<dbReference type="RefSeq" id="WP_334314799.1">
    <property type="nucleotide sequence ID" value="NZ_CP065938.1"/>
</dbReference>
<sequence length="464" mass="54364">MQDNLEGTDIKIWGYAMCKLERFGSGFSKVLMDKFNGIAYLADVDTYELIYINKFFRNLLNISESSYLTRKCYEVLQGQSSPCDFCINHMLKKDAVYQWNTHNYVLNRQFESQASIVEWHGRRFRLEYGMDFSEYQNNMTELENKVSTEQLLVKCAGTLCKHDDIDLAINKILENVVDFFEADRSYLFEYDKETNVLKGSYFFVRPFVKAFKDILSEASGVLLQEWLNMFTEESVVYHKDVDVDFAGMPELAEAFKERNIREMLLMPIYDGGELIGLIGVDNPRYNVSASQILGTIAMFIVNNLEQRKLIQHLDYLSNIDDLTGVYNRNKYIAVHEDIKRRGDCAGVIYIDLNGLKKINDVYGHDKGDEFIINSANFIQRYFGKNVYRIGGDEFLVLLRNISKEAFEEQFVTFKNDLEKNKDKYDMSYGERYCDDGKIDECVQLADEMMFNRKRQYYEVHAKWR</sequence>
<dbReference type="SMART" id="SM00065">
    <property type="entry name" value="GAF"/>
    <property type="match status" value="1"/>
</dbReference>
<dbReference type="SMART" id="SM00267">
    <property type="entry name" value="GGDEF"/>
    <property type="match status" value="1"/>
</dbReference>
<dbReference type="SUPFAM" id="SSF55781">
    <property type="entry name" value="GAF domain-like"/>
    <property type="match status" value="1"/>
</dbReference>
<evidence type="ECO:0000259" key="3">
    <source>
        <dbReference type="PROSITE" id="PS50887"/>
    </source>
</evidence>
<keyword evidence="5" id="KW-1185">Reference proteome</keyword>
<proteinExistence type="predicted"/>
<gene>
    <name evidence="4" type="ORF">JBF11_07155</name>
</gene>
<dbReference type="Gene3D" id="3.30.70.270">
    <property type="match status" value="1"/>
</dbReference>
<comment type="catalytic activity">
    <reaction evidence="2">
        <text>2 GTP = 3',3'-c-di-GMP + 2 diphosphate</text>
        <dbReference type="Rhea" id="RHEA:24898"/>
        <dbReference type="ChEBI" id="CHEBI:33019"/>
        <dbReference type="ChEBI" id="CHEBI:37565"/>
        <dbReference type="ChEBI" id="CHEBI:58805"/>
        <dbReference type="EC" id="2.7.7.65"/>
    </reaction>
</comment>
<dbReference type="NCBIfam" id="TIGR00254">
    <property type="entry name" value="GGDEF"/>
    <property type="match status" value="1"/>
</dbReference>
<dbReference type="EC" id="2.7.7.65" evidence="1"/>
<dbReference type="Proteomes" id="UP001058120">
    <property type="component" value="Chromosome"/>
</dbReference>
<dbReference type="InterPro" id="IPR043128">
    <property type="entry name" value="Rev_trsase/Diguanyl_cyclase"/>
</dbReference>
<dbReference type="Pfam" id="PF00990">
    <property type="entry name" value="GGDEF"/>
    <property type="match status" value="1"/>
</dbReference>
<dbReference type="InterPro" id="IPR029016">
    <property type="entry name" value="GAF-like_dom_sf"/>
</dbReference>
<dbReference type="InterPro" id="IPR050469">
    <property type="entry name" value="Diguanylate_Cyclase"/>
</dbReference>
<dbReference type="SUPFAM" id="SSF55073">
    <property type="entry name" value="Nucleotide cyclase"/>
    <property type="match status" value="1"/>
</dbReference>
<dbReference type="PANTHER" id="PTHR45138">
    <property type="entry name" value="REGULATORY COMPONENTS OF SENSORY TRANSDUCTION SYSTEM"/>
    <property type="match status" value="1"/>
</dbReference>
<evidence type="ECO:0000256" key="1">
    <source>
        <dbReference type="ARBA" id="ARBA00012528"/>
    </source>
</evidence>
<dbReference type="InterPro" id="IPR029787">
    <property type="entry name" value="Nucleotide_cyclase"/>
</dbReference>
<accession>A0ABY5XZK1</accession>